<evidence type="ECO:0000259" key="1">
    <source>
        <dbReference type="SMART" id="SM00347"/>
    </source>
</evidence>
<dbReference type="RefSeq" id="WP_317996990.1">
    <property type="nucleotide sequence ID" value="NZ_AP025523.1"/>
</dbReference>
<dbReference type="GO" id="GO:0003700">
    <property type="term" value="F:DNA-binding transcription factor activity"/>
    <property type="evidence" value="ECO:0007669"/>
    <property type="project" value="InterPro"/>
</dbReference>
<dbReference type="AlphaFoldDB" id="A0AAN1XV39"/>
<dbReference type="EMBL" id="AP025523">
    <property type="protein sequence ID" value="BDE05987.1"/>
    <property type="molecule type" value="Genomic_DNA"/>
</dbReference>
<protein>
    <recommendedName>
        <fullName evidence="1">HTH marR-type domain-containing protein</fullName>
    </recommendedName>
</protein>
<reference evidence="2 3" key="1">
    <citation type="journal article" date="2022" name="ISME Commun">
        <title>Vulcanimicrobium alpinus gen. nov. sp. nov., the first cultivated representative of the candidate phylum 'Eremiobacterota', is a metabolically versatile aerobic anoxygenic phototroph.</title>
        <authorList>
            <person name="Yabe S."/>
            <person name="Muto K."/>
            <person name="Abe K."/>
            <person name="Yokota A."/>
            <person name="Staudigel H."/>
            <person name="Tebo B.M."/>
        </authorList>
    </citation>
    <scope>NUCLEOTIDE SEQUENCE [LARGE SCALE GENOMIC DNA]</scope>
    <source>
        <strain evidence="2 3">WC8-2</strain>
    </source>
</reference>
<feature type="domain" description="HTH marR-type" evidence="1">
    <location>
        <begin position="31"/>
        <end position="130"/>
    </location>
</feature>
<keyword evidence="3" id="KW-1185">Reference proteome</keyword>
<name>A0AAN1XV39_UNVUL</name>
<dbReference type="SUPFAM" id="SSF46785">
    <property type="entry name" value="Winged helix' DNA-binding domain"/>
    <property type="match status" value="1"/>
</dbReference>
<dbReference type="InterPro" id="IPR000835">
    <property type="entry name" value="HTH_MarR-typ"/>
</dbReference>
<evidence type="ECO:0000313" key="2">
    <source>
        <dbReference type="EMBL" id="BDE05987.1"/>
    </source>
</evidence>
<proteinExistence type="predicted"/>
<accession>A0AAN1XV39</accession>
<evidence type="ECO:0000313" key="3">
    <source>
        <dbReference type="Proteomes" id="UP001317532"/>
    </source>
</evidence>
<sequence length="142" mass="15571">MAHSFGPDTEPRCVCGALRRANRALTRHYDEHLAPAGLTIARYSLLTTLERLGTPTLAAYARDLAMDRTTLLRNLRPLTEEKLIAVEPARGGRANVARLTARGAAALARARPYWRKAQETLAQRVRAEDVERVLALASALSG</sequence>
<organism evidence="2 3">
    <name type="scientific">Vulcanimicrobium alpinum</name>
    <dbReference type="NCBI Taxonomy" id="3016050"/>
    <lineage>
        <taxon>Bacteria</taxon>
        <taxon>Bacillati</taxon>
        <taxon>Vulcanimicrobiota</taxon>
        <taxon>Vulcanimicrobiia</taxon>
        <taxon>Vulcanimicrobiales</taxon>
        <taxon>Vulcanimicrobiaceae</taxon>
        <taxon>Vulcanimicrobium</taxon>
    </lineage>
</organism>
<dbReference type="InterPro" id="IPR036388">
    <property type="entry name" value="WH-like_DNA-bd_sf"/>
</dbReference>
<dbReference type="KEGG" id="vab:WPS_12630"/>
<dbReference type="Gene3D" id="1.10.10.10">
    <property type="entry name" value="Winged helix-like DNA-binding domain superfamily/Winged helix DNA-binding domain"/>
    <property type="match status" value="1"/>
</dbReference>
<dbReference type="InterPro" id="IPR036390">
    <property type="entry name" value="WH_DNA-bd_sf"/>
</dbReference>
<gene>
    <name evidence="2" type="ORF">WPS_12630</name>
</gene>
<dbReference type="SMART" id="SM00347">
    <property type="entry name" value="HTH_MARR"/>
    <property type="match status" value="1"/>
</dbReference>
<dbReference type="Proteomes" id="UP001317532">
    <property type="component" value="Chromosome"/>
</dbReference>